<gene>
    <name evidence="7 8" type="primary">murI</name>
    <name evidence="8" type="ORF">NNL22_02945</name>
</gene>
<evidence type="ECO:0000256" key="3">
    <source>
        <dbReference type="ARBA" id="ARBA00022960"/>
    </source>
</evidence>
<evidence type="ECO:0000313" key="8">
    <source>
        <dbReference type="EMBL" id="UZW75567.1"/>
    </source>
</evidence>
<dbReference type="GO" id="GO:0009252">
    <property type="term" value="P:peptidoglycan biosynthetic process"/>
    <property type="evidence" value="ECO:0007669"/>
    <property type="project" value="UniProtKB-UniRule"/>
</dbReference>
<dbReference type="Gene3D" id="3.40.50.1860">
    <property type="match status" value="2"/>
</dbReference>
<protein>
    <recommendedName>
        <fullName evidence="2 7">Glutamate racemase</fullName>
        <ecNumber evidence="2 7">5.1.1.3</ecNumber>
    </recommendedName>
</protein>
<evidence type="ECO:0000256" key="6">
    <source>
        <dbReference type="ARBA" id="ARBA00023316"/>
    </source>
</evidence>
<keyword evidence="9" id="KW-1185">Reference proteome</keyword>
<dbReference type="Proteomes" id="UP001164472">
    <property type="component" value="Chromosome"/>
</dbReference>
<dbReference type="InterPro" id="IPR015942">
    <property type="entry name" value="Asp/Glu/hydantoin_racemase"/>
</dbReference>
<organism evidence="8 9">
    <name type="scientific">Alkalimarinus sediminis</name>
    <dbReference type="NCBI Taxonomy" id="1632866"/>
    <lineage>
        <taxon>Bacteria</taxon>
        <taxon>Pseudomonadati</taxon>
        <taxon>Pseudomonadota</taxon>
        <taxon>Gammaproteobacteria</taxon>
        <taxon>Alteromonadales</taxon>
        <taxon>Alteromonadaceae</taxon>
        <taxon>Alkalimarinus</taxon>
    </lineage>
</organism>
<dbReference type="NCBIfam" id="TIGR00067">
    <property type="entry name" value="glut_race"/>
    <property type="match status" value="1"/>
</dbReference>
<dbReference type="FunFam" id="3.40.50.1860:FF:000001">
    <property type="entry name" value="Glutamate racemase"/>
    <property type="match status" value="1"/>
</dbReference>
<dbReference type="GO" id="GO:0008360">
    <property type="term" value="P:regulation of cell shape"/>
    <property type="evidence" value="ECO:0007669"/>
    <property type="project" value="UniProtKB-KW"/>
</dbReference>
<comment type="catalytic activity">
    <reaction evidence="1 7">
        <text>L-glutamate = D-glutamate</text>
        <dbReference type="Rhea" id="RHEA:12813"/>
        <dbReference type="ChEBI" id="CHEBI:29985"/>
        <dbReference type="ChEBI" id="CHEBI:29986"/>
        <dbReference type="EC" id="5.1.1.3"/>
    </reaction>
</comment>
<dbReference type="KEGG" id="asem:NNL22_02945"/>
<dbReference type="GO" id="GO:0071555">
    <property type="term" value="P:cell wall organization"/>
    <property type="evidence" value="ECO:0007669"/>
    <property type="project" value="UniProtKB-KW"/>
</dbReference>
<proteinExistence type="inferred from homology"/>
<dbReference type="HAMAP" id="MF_00258">
    <property type="entry name" value="Glu_racemase"/>
    <property type="match status" value="1"/>
</dbReference>
<sequence length="281" mass="30636">MLPSSINEAAQRPPTVLVFDSGVGGLSICQSILSHCLGVRIIYVADNASFPYGTKSEDYLRHRIATVLRVQCEQYQPDILVIACNTASTLVLSDLRGMLNIPVVGVVPAIKPAAESTQTGAIGLLATSATVQRHYTDQLVADFAAHCDVIRVGSSRLVEMAEQYLRGGEVNNSELTDILAAFFCPTLNRPVDKIVLGCTHFPLLRSQLERCTPQPIVWIDSGNAIAKRIKGVFDSLDIALDVSIAPIHHIRFTGAAKANEAFYQRLTQLGFQNFEIEEQIS</sequence>
<keyword evidence="4 7" id="KW-0573">Peptidoglycan synthesis</keyword>
<comment type="similarity">
    <text evidence="7">Belongs to the aspartate/glutamate racemases family.</text>
</comment>
<dbReference type="InterPro" id="IPR004391">
    <property type="entry name" value="Glu_race"/>
</dbReference>
<dbReference type="PANTHER" id="PTHR21198:SF2">
    <property type="entry name" value="GLUTAMATE RACEMASE"/>
    <property type="match status" value="1"/>
</dbReference>
<dbReference type="PROSITE" id="PS00924">
    <property type="entry name" value="ASP_GLU_RACEMASE_2"/>
    <property type="match status" value="1"/>
</dbReference>
<dbReference type="SUPFAM" id="SSF53681">
    <property type="entry name" value="Aspartate/glutamate racemase"/>
    <property type="match status" value="2"/>
</dbReference>
<evidence type="ECO:0000256" key="4">
    <source>
        <dbReference type="ARBA" id="ARBA00022984"/>
    </source>
</evidence>
<dbReference type="InterPro" id="IPR033134">
    <property type="entry name" value="Asp/Glu_racemase_AS_2"/>
</dbReference>
<feature type="binding site" evidence="7">
    <location>
        <begin position="85"/>
        <end position="86"/>
    </location>
    <ligand>
        <name>substrate</name>
    </ligand>
</feature>
<evidence type="ECO:0000256" key="7">
    <source>
        <dbReference type="HAMAP-Rule" id="MF_00258"/>
    </source>
</evidence>
<keyword evidence="6 7" id="KW-0961">Cell wall biogenesis/degradation</keyword>
<dbReference type="InterPro" id="IPR001920">
    <property type="entry name" value="Asp/Glu_race"/>
</dbReference>
<dbReference type="GO" id="GO:0008881">
    <property type="term" value="F:glutamate racemase activity"/>
    <property type="evidence" value="ECO:0007669"/>
    <property type="project" value="UniProtKB-UniRule"/>
</dbReference>
<feature type="binding site" evidence="7">
    <location>
        <begin position="20"/>
        <end position="21"/>
    </location>
    <ligand>
        <name>substrate</name>
    </ligand>
</feature>
<name>A0A9E8HLJ2_9ALTE</name>
<feature type="binding site" evidence="7">
    <location>
        <begin position="52"/>
        <end position="53"/>
    </location>
    <ligand>
        <name>substrate</name>
    </ligand>
</feature>
<dbReference type="RefSeq" id="WP_251810608.1">
    <property type="nucleotide sequence ID" value="NZ_CP101527.1"/>
</dbReference>
<reference evidence="8" key="1">
    <citation type="submission" date="2022-07" db="EMBL/GenBank/DDBJ databases">
        <title>Alkalimarinus sp. nov., isolated from gut of a Alitta virens.</title>
        <authorList>
            <person name="Yang A.I."/>
            <person name="Shin N.-R."/>
        </authorList>
    </citation>
    <scope>NUCLEOTIDE SEQUENCE</scope>
    <source>
        <strain evidence="8">FA028</strain>
    </source>
</reference>
<dbReference type="PROSITE" id="PS00923">
    <property type="entry name" value="ASP_GLU_RACEMASE_1"/>
    <property type="match status" value="1"/>
</dbReference>
<evidence type="ECO:0000256" key="2">
    <source>
        <dbReference type="ARBA" id="ARBA00013090"/>
    </source>
</evidence>
<feature type="active site" description="Proton donor/acceptor" evidence="7">
    <location>
        <position position="198"/>
    </location>
</feature>
<accession>A0A9E8HLJ2</accession>
<feature type="binding site" evidence="7">
    <location>
        <begin position="199"/>
        <end position="200"/>
    </location>
    <ligand>
        <name>substrate</name>
    </ligand>
</feature>
<dbReference type="AlphaFoldDB" id="A0A9E8HLJ2"/>
<dbReference type="EC" id="5.1.1.3" evidence="2 7"/>
<evidence type="ECO:0000256" key="5">
    <source>
        <dbReference type="ARBA" id="ARBA00023235"/>
    </source>
</evidence>
<feature type="active site" description="Proton donor/acceptor" evidence="7">
    <location>
        <position position="84"/>
    </location>
</feature>
<dbReference type="InterPro" id="IPR018187">
    <property type="entry name" value="Asp/Glu_racemase_AS_1"/>
</dbReference>
<keyword evidence="5 7" id="KW-0413">Isomerase</keyword>
<keyword evidence="3 7" id="KW-0133">Cell shape</keyword>
<dbReference type="PANTHER" id="PTHR21198">
    <property type="entry name" value="GLUTAMATE RACEMASE"/>
    <property type="match status" value="1"/>
</dbReference>
<dbReference type="Pfam" id="PF01177">
    <property type="entry name" value="Asp_Glu_race"/>
    <property type="match status" value="1"/>
</dbReference>
<evidence type="ECO:0000313" key="9">
    <source>
        <dbReference type="Proteomes" id="UP001164472"/>
    </source>
</evidence>
<dbReference type="EMBL" id="CP101527">
    <property type="protein sequence ID" value="UZW75567.1"/>
    <property type="molecule type" value="Genomic_DNA"/>
</dbReference>
<comment type="function">
    <text evidence="7">Provides the (R)-glutamate required for cell wall biosynthesis.</text>
</comment>
<evidence type="ECO:0000256" key="1">
    <source>
        <dbReference type="ARBA" id="ARBA00001602"/>
    </source>
</evidence>
<comment type="pathway">
    <text evidence="7">Cell wall biogenesis; peptidoglycan biosynthesis.</text>
</comment>